<keyword evidence="3" id="KW-1003">Cell membrane</keyword>
<feature type="transmembrane region" description="Helical" evidence="9">
    <location>
        <begin position="142"/>
        <end position="160"/>
    </location>
</feature>
<evidence type="ECO:0000256" key="3">
    <source>
        <dbReference type="ARBA" id="ARBA00022475"/>
    </source>
</evidence>
<dbReference type="InterPro" id="IPR039421">
    <property type="entry name" value="Type_1_exporter"/>
</dbReference>
<dbReference type="PROSITE" id="PS50929">
    <property type="entry name" value="ABC_TM1F"/>
    <property type="match status" value="1"/>
</dbReference>
<gene>
    <name evidence="12" type="ORF">KDAU_24370</name>
</gene>
<dbReference type="Pfam" id="PF00664">
    <property type="entry name" value="ABC_membrane"/>
    <property type="match status" value="1"/>
</dbReference>
<evidence type="ECO:0000256" key="7">
    <source>
        <dbReference type="ARBA" id="ARBA00022989"/>
    </source>
</evidence>
<dbReference type="GO" id="GO:0045454">
    <property type="term" value="P:cell redox homeostasis"/>
    <property type="evidence" value="ECO:0007669"/>
    <property type="project" value="InterPro"/>
</dbReference>
<evidence type="ECO:0000313" key="12">
    <source>
        <dbReference type="EMBL" id="GCE05108.1"/>
    </source>
</evidence>
<protein>
    <submittedName>
        <fullName evidence="12">Thiol reductant ABC exporter subunit CydC</fullName>
    </submittedName>
</protein>
<dbReference type="PANTHER" id="PTHR24221">
    <property type="entry name" value="ATP-BINDING CASSETTE SUB-FAMILY B"/>
    <property type="match status" value="1"/>
</dbReference>
<dbReference type="FunFam" id="3.40.50.300:FF:000221">
    <property type="entry name" value="Multidrug ABC transporter ATP-binding protein"/>
    <property type="match status" value="1"/>
</dbReference>
<dbReference type="Proteomes" id="UP000287224">
    <property type="component" value="Unassembled WGS sequence"/>
</dbReference>
<reference evidence="13" key="1">
    <citation type="submission" date="2018-12" db="EMBL/GenBank/DDBJ databases">
        <title>Tengunoibacter tsumagoiensis gen. nov., sp. nov., Dictyobacter kobayashii sp. nov., D. alpinus sp. nov., and D. joshuensis sp. nov. and description of Dictyobacteraceae fam. nov. within the order Ktedonobacterales isolated from Tengu-no-mugimeshi.</title>
        <authorList>
            <person name="Wang C.M."/>
            <person name="Zheng Y."/>
            <person name="Sakai Y."/>
            <person name="Toyoda A."/>
            <person name="Minakuchi Y."/>
            <person name="Abe K."/>
            <person name="Yokota A."/>
            <person name="Yabe S."/>
        </authorList>
    </citation>
    <scope>NUCLEOTIDE SEQUENCE [LARGE SCALE GENOMIC DNA]</scope>
    <source>
        <strain evidence="13">S-27</strain>
    </source>
</reference>
<proteinExistence type="predicted"/>
<dbReference type="CDD" id="cd18585">
    <property type="entry name" value="ABC_6TM_CydC"/>
    <property type="match status" value="1"/>
</dbReference>
<evidence type="ECO:0000313" key="13">
    <source>
        <dbReference type="Proteomes" id="UP000287224"/>
    </source>
</evidence>
<evidence type="ECO:0000256" key="9">
    <source>
        <dbReference type="SAM" id="Phobius"/>
    </source>
</evidence>
<dbReference type="Gene3D" id="3.40.50.300">
    <property type="entry name" value="P-loop containing nucleotide triphosphate hydrolases"/>
    <property type="match status" value="1"/>
</dbReference>
<dbReference type="PANTHER" id="PTHR24221:SF653">
    <property type="entry name" value="TRANSPORT ATP-BINDING PROTEIN CYDC"/>
    <property type="match status" value="1"/>
</dbReference>
<feature type="transmembrane region" description="Helical" evidence="9">
    <location>
        <begin position="20"/>
        <end position="43"/>
    </location>
</feature>
<dbReference type="InterPro" id="IPR017871">
    <property type="entry name" value="ABC_transporter-like_CS"/>
</dbReference>
<keyword evidence="6" id="KW-0067">ATP-binding</keyword>
<name>A0A401ZEI3_9CHLR</name>
<evidence type="ECO:0000259" key="10">
    <source>
        <dbReference type="PROSITE" id="PS50893"/>
    </source>
</evidence>
<feature type="transmembrane region" description="Helical" evidence="9">
    <location>
        <begin position="49"/>
        <end position="69"/>
    </location>
</feature>
<evidence type="ECO:0000256" key="2">
    <source>
        <dbReference type="ARBA" id="ARBA00022448"/>
    </source>
</evidence>
<dbReference type="NCBIfam" id="TIGR02868">
    <property type="entry name" value="CydC"/>
    <property type="match status" value="1"/>
</dbReference>
<dbReference type="OrthoDB" id="9762778at2"/>
<dbReference type="SUPFAM" id="SSF52540">
    <property type="entry name" value="P-loop containing nucleoside triphosphate hydrolases"/>
    <property type="match status" value="1"/>
</dbReference>
<dbReference type="AlphaFoldDB" id="A0A401ZEI3"/>
<dbReference type="InterPro" id="IPR036640">
    <property type="entry name" value="ABC1_TM_sf"/>
</dbReference>
<dbReference type="PROSITE" id="PS50893">
    <property type="entry name" value="ABC_TRANSPORTER_2"/>
    <property type="match status" value="1"/>
</dbReference>
<evidence type="ECO:0000256" key="5">
    <source>
        <dbReference type="ARBA" id="ARBA00022741"/>
    </source>
</evidence>
<feature type="domain" description="ABC transporter" evidence="10">
    <location>
        <begin position="344"/>
        <end position="579"/>
    </location>
</feature>
<dbReference type="Pfam" id="PF00005">
    <property type="entry name" value="ABC_tran"/>
    <property type="match status" value="1"/>
</dbReference>
<dbReference type="Gene3D" id="1.20.1560.10">
    <property type="entry name" value="ABC transporter type 1, transmembrane domain"/>
    <property type="match status" value="1"/>
</dbReference>
<sequence length="590" mass="65370">MNVTLRRLIRLAWPIRNWMLLAALLGSCTIISGIGLLTTSAYLISMAALHPSVAALNVAIVGVRFFGIARGGFRYLERLVSHRATFRLLARLRVWFYSALEPLIPAHLLEQQGGQQSELRSGDLLRRAVSDIDTLQNFYTRVLAPPLVALVIGVLMWIFFGCFGIVFGLIFIVFYVIAAIGVPWLAQLLGRRVSREIVSTQAELESQLVDSVQGIADLIAFGQEERQAQYIQTLNGKLRRLQMTSAYVSGMQGGLSNLLMNLTAWTMLLVAIPYVHQGSLNGIFLAVLVLGALASFEGVMTLPAAFQQLGGSLEAARRLFEVVDAKPAVSNPAAPSPTPINQEVRVEHLSFRYAPGEPEVLRDVSFTVPQGRCLMVVGPSGSGKSTLAHLLLRFWDYQQGKISVGGFPLQNYQQDDLYQQVSVVEQDTHLFNTSIRENILIARKGASEEELITAARQAQLHDFVMSLPDGYDTRVGEQGLRLSGGERQRVAIARAFLKDAPILVLDEPTINLDAITERAILDAIKALRQRRTTIMVTHRLVEMEMANEILVLQRGQIVERGSHTSLLKEKGLYRRMWQQQHGSANTPIQA</sequence>
<comment type="subcellular location">
    <subcellularLocation>
        <location evidence="1">Cell membrane</location>
        <topology evidence="1">Multi-pass membrane protein</topology>
    </subcellularLocation>
</comment>
<dbReference type="GO" id="GO:0034040">
    <property type="term" value="F:ATPase-coupled lipid transmembrane transporter activity"/>
    <property type="evidence" value="ECO:0007669"/>
    <property type="project" value="TreeGrafter"/>
</dbReference>
<dbReference type="PROSITE" id="PS51257">
    <property type="entry name" value="PROKAR_LIPOPROTEIN"/>
    <property type="match status" value="1"/>
</dbReference>
<dbReference type="PROSITE" id="PS00211">
    <property type="entry name" value="ABC_TRANSPORTER_1"/>
    <property type="match status" value="1"/>
</dbReference>
<dbReference type="GO" id="GO:0140359">
    <property type="term" value="F:ABC-type transporter activity"/>
    <property type="evidence" value="ECO:0007669"/>
    <property type="project" value="InterPro"/>
</dbReference>
<keyword evidence="7 9" id="KW-1133">Transmembrane helix</keyword>
<dbReference type="EMBL" id="BIFQ01000001">
    <property type="protein sequence ID" value="GCE05108.1"/>
    <property type="molecule type" value="Genomic_DNA"/>
</dbReference>
<dbReference type="SMART" id="SM00382">
    <property type="entry name" value="AAA"/>
    <property type="match status" value="1"/>
</dbReference>
<dbReference type="GO" id="GO:0034775">
    <property type="term" value="P:glutathione transmembrane transport"/>
    <property type="evidence" value="ECO:0007669"/>
    <property type="project" value="InterPro"/>
</dbReference>
<keyword evidence="13" id="KW-1185">Reference proteome</keyword>
<dbReference type="RefSeq" id="WP_126596186.1">
    <property type="nucleotide sequence ID" value="NZ_BIFQ01000001.1"/>
</dbReference>
<dbReference type="InterPro" id="IPR003593">
    <property type="entry name" value="AAA+_ATPase"/>
</dbReference>
<dbReference type="GO" id="GO:0016887">
    <property type="term" value="F:ATP hydrolysis activity"/>
    <property type="evidence" value="ECO:0007669"/>
    <property type="project" value="InterPro"/>
</dbReference>
<feature type="domain" description="ABC transmembrane type-1" evidence="11">
    <location>
        <begin position="20"/>
        <end position="311"/>
    </location>
</feature>
<organism evidence="12 13">
    <name type="scientific">Dictyobacter aurantiacus</name>
    <dbReference type="NCBI Taxonomy" id="1936993"/>
    <lineage>
        <taxon>Bacteria</taxon>
        <taxon>Bacillati</taxon>
        <taxon>Chloroflexota</taxon>
        <taxon>Ktedonobacteria</taxon>
        <taxon>Ktedonobacterales</taxon>
        <taxon>Dictyobacteraceae</taxon>
        <taxon>Dictyobacter</taxon>
    </lineage>
</organism>
<evidence type="ECO:0000256" key="8">
    <source>
        <dbReference type="ARBA" id="ARBA00023136"/>
    </source>
</evidence>
<dbReference type="InterPro" id="IPR014223">
    <property type="entry name" value="ABC_CydC/D"/>
</dbReference>
<evidence type="ECO:0000256" key="6">
    <source>
        <dbReference type="ARBA" id="ARBA00022840"/>
    </source>
</evidence>
<comment type="caution">
    <text evidence="12">The sequence shown here is derived from an EMBL/GenBank/DDBJ whole genome shotgun (WGS) entry which is preliminary data.</text>
</comment>
<keyword evidence="4 9" id="KW-0812">Transmembrane</keyword>
<accession>A0A401ZEI3</accession>
<keyword evidence="2" id="KW-0813">Transport</keyword>
<keyword evidence="5" id="KW-0547">Nucleotide-binding</keyword>
<evidence type="ECO:0000256" key="1">
    <source>
        <dbReference type="ARBA" id="ARBA00004651"/>
    </source>
</evidence>
<evidence type="ECO:0000256" key="4">
    <source>
        <dbReference type="ARBA" id="ARBA00022692"/>
    </source>
</evidence>
<feature type="transmembrane region" description="Helical" evidence="9">
    <location>
        <begin position="166"/>
        <end position="186"/>
    </location>
</feature>
<dbReference type="InterPro" id="IPR003439">
    <property type="entry name" value="ABC_transporter-like_ATP-bd"/>
</dbReference>
<dbReference type="InterPro" id="IPR011527">
    <property type="entry name" value="ABC1_TM_dom"/>
</dbReference>
<keyword evidence="8 9" id="KW-0472">Membrane</keyword>
<dbReference type="GO" id="GO:0005886">
    <property type="term" value="C:plasma membrane"/>
    <property type="evidence" value="ECO:0007669"/>
    <property type="project" value="UniProtKB-SubCell"/>
</dbReference>
<feature type="transmembrane region" description="Helical" evidence="9">
    <location>
        <begin position="258"/>
        <end position="276"/>
    </location>
</feature>
<dbReference type="InterPro" id="IPR027417">
    <property type="entry name" value="P-loop_NTPase"/>
</dbReference>
<dbReference type="SUPFAM" id="SSF90123">
    <property type="entry name" value="ABC transporter transmembrane region"/>
    <property type="match status" value="1"/>
</dbReference>
<dbReference type="GO" id="GO:0005524">
    <property type="term" value="F:ATP binding"/>
    <property type="evidence" value="ECO:0007669"/>
    <property type="project" value="UniProtKB-KW"/>
</dbReference>
<evidence type="ECO:0000259" key="11">
    <source>
        <dbReference type="PROSITE" id="PS50929"/>
    </source>
</evidence>